<dbReference type="Proteomes" id="UP000759131">
    <property type="component" value="Unassembled WGS sequence"/>
</dbReference>
<evidence type="ECO:0000256" key="9">
    <source>
        <dbReference type="ARBA" id="ARBA00022824"/>
    </source>
</evidence>
<keyword evidence="11 12" id="KW-0472">Membrane</keyword>
<evidence type="ECO:0000256" key="7">
    <source>
        <dbReference type="ARBA" id="ARBA00022525"/>
    </source>
</evidence>
<evidence type="ECO:0000313" key="14">
    <source>
        <dbReference type="Proteomes" id="UP000759131"/>
    </source>
</evidence>
<evidence type="ECO:0000256" key="3">
    <source>
        <dbReference type="ARBA" id="ARBA00004648"/>
    </source>
</evidence>
<proteinExistence type="inferred from homology"/>
<dbReference type="GO" id="GO:0005789">
    <property type="term" value="C:endoplasmic reticulum membrane"/>
    <property type="evidence" value="ECO:0007669"/>
    <property type="project" value="UniProtKB-SubCell"/>
</dbReference>
<dbReference type="PANTHER" id="PTHR32510">
    <property type="entry name" value="TRANSMEMBRANE PROTEIN 98"/>
    <property type="match status" value="1"/>
</dbReference>
<comment type="subcellular location">
    <subcellularLocation>
        <location evidence="1">Cell membrane</location>
        <topology evidence="1">Single-pass type II membrane protein</topology>
    </subcellularLocation>
    <subcellularLocation>
        <location evidence="3">Endoplasmic reticulum membrane</location>
        <topology evidence="3">Single-pass type II membrane protein</topology>
    </subcellularLocation>
    <subcellularLocation>
        <location evidence="2">Secreted</location>
        <location evidence="2">Extracellular exosome</location>
    </subcellularLocation>
</comment>
<feature type="transmembrane region" description="Helical" evidence="12">
    <location>
        <begin position="16"/>
        <end position="39"/>
    </location>
</feature>
<keyword evidence="9" id="KW-0256">Endoplasmic reticulum</keyword>
<evidence type="ECO:0000313" key="13">
    <source>
        <dbReference type="EMBL" id="CAD7647226.1"/>
    </source>
</evidence>
<keyword evidence="10 12" id="KW-1133">Transmembrane helix</keyword>
<evidence type="ECO:0000256" key="8">
    <source>
        <dbReference type="ARBA" id="ARBA00022692"/>
    </source>
</evidence>
<keyword evidence="14" id="KW-1185">Reference proteome</keyword>
<dbReference type="PANTHER" id="PTHR32510:SF3">
    <property type="entry name" value="TRANSMEMBRANE PROTEIN 98"/>
    <property type="match status" value="1"/>
</dbReference>
<dbReference type="EMBL" id="OC893771">
    <property type="protein sequence ID" value="CAD7647226.1"/>
    <property type="molecule type" value="Genomic_DNA"/>
</dbReference>
<sequence>MFNLLLFFNESQMMESIVVVAIGVLCLVFVGSLAALIMICHHRYCRKDFFAKHFIDSRPDVGLIGGHNGYENGHNSINNMELDDVRLHPDIDKILADTQWVDDATGLIPHCLAILKSCHHLTERLVAATMSAMTRYQEEEQQHKLWEIIKVAQRISPRVDDVVQSMYPPLDPRLLESRCLSLVLSVSQLAIVIRYLCHVKSQWIQEALQELDVQLKVLRDAGQTLLDTYQTSGASNANSDEEKDIENIGSIANRVDINR</sequence>
<dbReference type="AlphaFoldDB" id="A0A7R9LTX6"/>
<evidence type="ECO:0000256" key="11">
    <source>
        <dbReference type="ARBA" id="ARBA00023136"/>
    </source>
</evidence>
<dbReference type="InterPro" id="IPR029668">
    <property type="entry name" value="TMEM98"/>
</dbReference>
<evidence type="ECO:0000256" key="10">
    <source>
        <dbReference type="ARBA" id="ARBA00022989"/>
    </source>
</evidence>
<dbReference type="Gene3D" id="1.20.1410.10">
    <property type="entry name" value="I/LWEQ domain"/>
    <property type="match status" value="1"/>
</dbReference>
<evidence type="ECO:0000256" key="5">
    <source>
        <dbReference type="ARBA" id="ARBA00014380"/>
    </source>
</evidence>
<gene>
    <name evidence="13" type="ORF">OSB1V03_LOCUS21344</name>
</gene>
<reference evidence="13" key="1">
    <citation type="submission" date="2020-11" db="EMBL/GenBank/DDBJ databases">
        <authorList>
            <person name="Tran Van P."/>
        </authorList>
    </citation>
    <scope>NUCLEOTIDE SEQUENCE</scope>
</reference>
<evidence type="ECO:0000256" key="2">
    <source>
        <dbReference type="ARBA" id="ARBA00004550"/>
    </source>
</evidence>
<accession>A0A7R9LTX6</accession>
<evidence type="ECO:0000256" key="12">
    <source>
        <dbReference type="SAM" id="Phobius"/>
    </source>
</evidence>
<evidence type="ECO:0000256" key="4">
    <source>
        <dbReference type="ARBA" id="ARBA00011024"/>
    </source>
</evidence>
<keyword evidence="7" id="KW-0964">Secreted</keyword>
<evidence type="ECO:0000256" key="6">
    <source>
        <dbReference type="ARBA" id="ARBA00022475"/>
    </source>
</evidence>
<comment type="similarity">
    <text evidence="4">Belongs to the TMEM98 family.</text>
</comment>
<dbReference type="EMBL" id="CAJPIZ010039196">
    <property type="protein sequence ID" value="CAG2121398.1"/>
    <property type="molecule type" value="Genomic_DNA"/>
</dbReference>
<keyword evidence="8 12" id="KW-0812">Transmembrane</keyword>
<dbReference type="GO" id="GO:0005576">
    <property type="term" value="C:extracellular region"/>
    <property type="evidence" value="ECO:0007669"/>
    <property type="project" value="UniProtKB-SubCell"/>
</dbReference>
<protein>
    <recommendedName>
        <fullName evidence="5">Transmembrane protein 98</fullName>
    </recommendedName>
</protein>
<organism evidence="13">
    <name type="scientific">Medioppia subpectinata</name>
    <dbReference type="NCBI Taxonomy" id="1979941"/>
    <lineage>
        <taxon>Eukaryota</taxon>
        <taxon>Metazoa</taxon>
        <taxon>Ecdysozoa</taxon>
        <taxon>Arthropoda</taxon>
        <taxon>Chelicerata</taxon>
        <taxon>Arachnida</taxon>
        <taxon>Acari</taxon>
        <taxon>Acariformes</taxon>
        <taxon>Sarcoptiformes</taxon>
        <taxon>Oribatida</taxon>
        <taxon>Brachypylina</taxon>
        <taxon>Oppioidea</taxon>
        <taxon>Oppiidae</taxon>
        <taxon>Medioppia</taxon>
    </lineage>
</organism>
<keyword evidence="6" id="KW-1003">Cell membrane</keyword>
<dbReference type="GO" id="GO:0005886">
    <property type="term" value="C:plasma membrane"/>
    <property type="evidence" value="ECO:0007669"/>
    <property type="project" value="UniProtKB-SubCell"/>
</dbReference>
<evidence type="ECO:0000256" key="1">
    <source>
        <dbReference type="ARBA" id="ARBA00004401"/>
    </source>
</evidence>
<dbReference type="OrthoDB" id="5978425at2759"/>
<name>A0A7R9LTX6_9ACAR</name>